<evidence type="ECO:0000256" key="1">
    <source>
        <dbReference type="SAM" id="Coils"/>
    </source>
</evidence>
<evidence type="ECO:0000256" key="3">
    <source>
        <dbReference type="SAM" id="Phobius"/>
    </source>
</evidence>
<feature type="transmembrane region" description="Helical" evidence="3">
    <location>
        <begin position="293"/>
        <end position="312"/>
    </location>
</feature>
<reference evidence="4" key="1">
    <citation type="submission" date="2021-06" db="EMBL/GenBank/DDBJ databases">
        <authorList>
            <person name="Kallberg Y."/>
            <person name="Tangrot J."/>
            <person name="Rosling A."/>
        </authorList>
    </citation>
    <scope>NUCLEOTIDE SEQUENCE</scope>
    <source>
        <strain evidence="4">FL130A</strain>
    </source>
</reference>
<keyword evidence="5" id="KW-1185">Reference proteome</keyword>
<gene>
    <name evidence="4" type="ORF">ALEPTO_LOCUS10098</name>
</gene>
<feature type="compositionally biased region" description="Acidic residues" evidence="2">
    <location>
        <begin position="57"/>
        <end position="69"/>
    </location>
</feature>
<sequence>MPQRWRETNTLNEDDNKEINKFNKFSFVADFLGHDPKKPTRPRFWEMFISHNPDGQYETEDDELDEESGEPTGQKEKIDIEKKESGQLSSYDGEFESPRLPKLEETLGNNMPQMPRLLAQSSDALNQSLENLRQEIEVLNQQMQTSSAANNSTLLQNSINDLYKLVAGFVAGSVIDTDAKKRENENKQLNLKGEISKQIREEINNLQNDRSQEASQLNNLDQQIAQKQNKLNDPNTPEHEKAQIRSELASLVSQRSSIQTRIRALDDKIESLIKQGNKTVTGGTGLANIELDYNTKLMIGAIIFLIIYFTFIKEKDNS</sequence>
<evidence type="ECO:0000313" key="4">
    <source>
        <dbReference type="EMBL" id="CAG8653653.1"/>
    </source>
</evidence>
<keyword evidence="1" id="KW-0175">Coiled coil</keyword>
<feature type="coiled-coil region" evidence="1">
    <location>
        <begin position="122"/>
        <end position="149"/>
    </location>
</feature>
<feature type="compositionally biased region" description="Basic and acidic residues" evidence="2">
    <location>
        <begin position="73"/>
        <end position="85"/>
    </location>
</feature>
<keyword evidence="3" id="KW-1133">Transmembrane helix</keyword>
<accession>A0A9N9H2Q2</accession>
<comment type="caution">
    <text evidence="4">The sequence shown here is derived from an EMBL/GenBank/DDBJ whole genome shotgun (WGS) entry which is preliminary data.</text>
</comment>
<keyword evidence="3" id="KW-0812">Transmembrane</keyword>
<dbReference type="EMBL" id="CAJVPS010009852">
    <property type="protein sequence ID" value="CAG8653653.1"/>
    <property type="molecule type" value="Genomic_DNA"/>
</dbReference>
<dbReference type="AlphaFoldDB" id="A0A9N9H2Q2"/>
<feature type="region of interest" description="Disordered" evidence="2">
    <location>
        <begin position="49"/>
        <end position="96"/>
    </location>
</feature>
<evidence type="ECO:0000256" key="2">
    <source>
        <dbReference type="SAM" id="MobiDB-lite"/>
    </source>
</evidence>
<feature type="coiled-coil region" evidence="1">
    <location>
        <begin position="196"/>
        <end position="230"/>
    </location>
</feature>
<protein>
    <submittedName>
        <fullName evidence="4">6800_t:CDS:1</fullName>
    </submittedName>
</protein>
<dbReference type="Proteomes" id="UP000789508">
    <property type="component" value="Unassembled WGS sequence"/>
</dbReference>
<dbReference type="OrthoDB" id="2440313at2759"/>
<proteinExistence type="predicted"/>
<organism evidence="4 5">
    <name type="scientific">Ambispora leptoticha</name>
    <dbReference type="NCBI Taxonomy" id="144679"/>
    <lineage>
        <taxon>Eukaryota</taxon>
        <taxon>Fungi</taxon>
        <taxon>Fungi incertae sedis</taxon>
        <taxon>Mucoromycota</taxon>
        <taxon>Glomeromycotina</taxon>
        <taxon>Glomeromycetes</taxon>
        <taxon>Archaeosporales</taxon>
        <taxon>Ambisporaceae</taxon>
        <taxon>Ambispora</taxon>
    </lineage>
</organism>
<evidence type="ECO:0000313" key="5">
    <source>
        <dbReference type="Proteomes" id="UP000789508"/>
    </source>
</evidence>
<name>A0A9N9H2Q2_9GLOM</name>
<keyword evidence="3" id="KW-0472">Membrane</keyword>